<dbReference type="NCBIfam" id="TIGR01627">
    <property type="entry name" value="A_thal_3515"/>
    <property type="match status" value="1"/>
</dbReference>
<evidence type="ECO:0000313" key="6">
    <source>
        <dbReference type="EMBL" id="MBA4616169.1"/>
    </source>
</evidence>
<reference evidence="6" key="2">
    <citation type="submission" date="2020-07" db="EMBL/GenBank/DDBJ databases">
        <authorList>
            <person name="Vera ALvarez R."/>
            <person name="Arias-Moreno D.M."/>
            <person name="Jimenez-Jacinto V."/>
            <person name="Jimenez-Bremont J.F."/>
            <person name="Swaminathan K."/>
            <person name="Moose S.P."/>
            <person name="Guerrero-Gonzalez M.L."/>
            <person name="Marino-Ramirez L."/>
            <person name="Landsman D."/>
            <person name="Rodriguez-Kessler M."/>
            <person name="Delgado-Sanchez P."/>
        </authorList>
    </citation>
    <scope>NUCLEOTIDE SEQUENCE</scope>
    <source>
        <tissue evidence="6">Cladode</tissue>
    </source>
</reference>
<keyword evidence="3 5" id="KW-1133">Transmembrane helix</keyword>
<evidence type="ECO:0000256" key="2">
    <source>
        <dbReference type="ARBA" id="ARBA00022692"/>
    </source>
</evidence>
<reference evidence="6" key="1">
    <citation type="journal article" date="2013" name="J. Plant Res.">
        <title>Effect of fungi and light on seed germination of three Opuntia species from semiarid lands of central Mexico.</title>
        <authorList>
            <person name="Delgado-Sanchez P."/>
            <person name="Jimenez-Bremont J.F."/>
            <person name="Guerrero-Gonzalez Mde L."/>
            <person name="Flores J."/>
        </authorList>
    </citation>
    <scope>NUCLEOTIDE SEQUENCE</scope>
    <source>
        <tissue evidence="6">Cladode</tissue>
    </source>
</reference>
<keyword evidence="4 5" id="KW-0472">Membrane</keyword>
<proteinExistence type="predicted"/>
<keyword evidence="6" id="KW-0489">Methyltransferase</keyword>
<dbReference type="GO" id="GO:0030775">
    <property type="term" value="F:glucuronoxylan 4-O-methyltransferase activity"/>
    <property type="evidence" value="ECO:0007669"/>
    <property type="project" value="UniProtKB-EC"/>
</dbReference>
<dbReference type="GO" id="GO:0045492">
    <property type="term" value="P:xylan biosynthetic process"/>
    <property type="evidence" value="ECO:0007669"/>
    <property type="project" value="InterPro"/>
</dbReference>
<evidence type="ECO:0000256" key="5">
    <source>
        <dbReference type="SAM" id="Phobius"/>
    </source>
</evidence>
<organism evidence="6">
    <name type="scientific">Opuntia streptacantha</name>
    <name type="common">Prickly pear cactus</name>
    <name type="synonym">Opuntia cardona</name>
    <dbReference type="NCBI Taxonomy" id="393608"/>
    <lineage>
        <taxon>Eukaryota</taxon>
        <taxon>Viridiplantae</taxon>
        <taxon>Streptophyta</taxon>
        <taxon>Embryophyta</taxon>
        <taxon>Tracheophyta</taxon>
        <taxon>Spermatophyta</taxon>
        <taxon>Magnoliopsida</taxon>
        <taxon>eudicotyledons</taxon>
        <taxon>Gunneridae</taxon>
        <taxon>Pentapetalae</taxon>
        <taxon>Caryophyllales</taxon>
        <taxon>Cactineae</taxon>
        <taxon>Cactaceae</taxon>
        <taxon>Opuntioideae</taxon>
        <taxon>Opuntia</taxon>
    </lineage>
</organism>
<evidence type="ECO:0000256" key="4">
    <source>
        <dbReference type="ARBA" id="ARBA00023136"/>
    </source>
</evidence>
<comment type="subcellular location">
    <subcellularLocation>
        <location evidence="1">Golgi apparatus membrane</location>
        <topology evidence="1">Single-pass membrane protein</topology>
    </subcellularLocation>
</comment>
<dbReference type="AlphaFoldDB" id="A0A7C9CMF1"/>
<protein>
    <submittedName>
        <fullName evidence="6">Glucuronoxylan 4-O-methyltransferase</fullName>
        <ecNumber evidence="6">2.1.1.112</ecNumber>
    </submittedName>
</protein>
<dbReference type="InterPro" id="IPR006514">
    <property type="entry name" value="IRX15/GXM/AGM"/>
</dbReference>
<dbReference type="GO" id="GO:0000139">
    <property type="term" value="C:Golgi membrane"/>
    <property type="evidence" value="ECO:0007669"/>
    <property type="project" value="UniProtKB-SubCell"/>
</dbReference>
<name>A0A7C9CMF1_OPUST</name>
<keyword evidence="2 5" id="KW-0812">Transmembrane</keyword>
<dbReference type="EMBL" id="GISG01010263">
    <property type="protein sequence ID" value="MBA4616169.1"/>
    <property type="molecule type" value="Transcribed_RNA"/>
</dbReference>
<dbReference type="GO" id="GO:0032259">
    <property type="term" value="P:methylation"/>
    <property type="evidence" value="ECO:0007669"/>
    <property type="project" value="UniProtKB-KW"/>
</dbReference>
<evidence type="ECO:0000256" key="3">
    <source>
        <dbReference type="ARBA" id="ARBA00022989"/>
    </source>
</evidence>
<dbReference type="Pfam" id="PF21729">
    <property type="entry name" value="IRX15_IRX15L_GXM"/>
    <property type="match status" value="1"/>
</dbReference>
<dbReference type="PANTHER" id="PTHR31444">
    <property type="entry name" value="OS11G0490100 PROTEIN"/>
    <property type="match status" value="1"/>
</dbReference>
<keyword evidence="6" id="KW-0808">Transferase</keyword>
<dbReference type="EC" id="2.1.1.112" evidence="6"/>
<accession>A0A7C9CMF1</accession>
<evidence type="ECO:0000256" key="1">
    <source>
        <dbReference type="ARBA" id="ARBA00004194"/>
    </source>
</evidence>
<sequence length="291" mass="32299">MKSYNNNNNNRYVKFSDRWSVIVAALAGVITGAFLMSALTYAGRSDWPSHLLAAGKSASVTTVADTAVQLNAIVHYATSKVVPQQSLAEITQSLNVLKSLSPCNFLVFGLGHDSIMWAALNPNGPTLFLEEDPKWVKAVLSKAPFLNAKTVSYRTQLKEADELLESYKAEPDCHPSRTFLKGNGKCRLALENLPEELYAKEWDVIMIDAPKGYFPKAPGRMAAIFSAAVMARARTRMGVTHVFLHDVDRTVEKQFAEEFLCMKYKVGGAGKLWHFAIPPVRQNDHNNDKFC</sequence>
<feature type="transmembrane region" description="Helical" evidence="5">
    <location>
        <begin position="21"/>
        <end position="42"/>
    </location>
</feature>